<protein>
    <submittedName>
        <fullName evidence="1">Transposase</fullName>
    </submittedName>
</protein>
<dbReference type="EMBL" id="JAAIJQ010000277">
    <property type="protein sequence ID" value="NEV65407.1"/>
    <property type="molecule type" value="Genomic_DNA"/>
</dbReference>
<dbReference type="AlphaFoldDB" id="A0A6M0K9K4"/>
<comment type="caution">
    <text evidence="1">The sequence shown here is derived from an EMBL/GenBank/DDBJ whole genome shotgun (WGS) entry which is preliminary data.</text>
</comment>
<keyword evidence="2" id="KW-1185">Reference proteome</keyword>
<sequence length="328" mass="37192">MSAPFSRQHLSIAGLLREVRRVAAKIPDAPANTIPLTDYLMSGLAVFGLKYPSLLQFDQDRREETARANLRTLYGIERAPCDTRLRERLDEVDPAALRPLYTALFRQLQRGKGLEGFDFLDGHYLLSVDGTGYFSSNRVHCSQCAETHHRNGTTTYSHQMLGAVLVHPDCQEVFPLAPEPILKPDGSKKNDCERNAAKRLLSDVRREHPHLKLIVVEDALASNGPHIRHLQALDLRFILGAKPSDHTALFDWVAASEHTLEVTLTDERGWRHRFRYLNGAPLNDTHFDLEVNFLEYWEHAPDGTVKHFSWVTDLPITESNLMTLMRGA</sequence>
<reference evidence="1 2" key="1">
    <citation type="submission" date="2020-02" db="EMBL/GenBank/DDBJ databases">
        <title>Genome sequences of Thiorhodococcus mannitoliphagus and Thiorhodococcus minor, purple sulfur photosynthetic bacteria in the gammaproteobacterial family, Chromatiaceae.</title>
        <authorList>
            <person name="Aviles F.A."/>
            <person name="Meyer T.E."/>
            <person name="Kyndt J.A."/>
        </authorList>
    </citation>
    <scope>NUCLEOTIDE SEQUENCE [LARGE SCALE GENOMIC DNA]</scope>
    <source>
        <strain evidence="1 2">DSM 11518</strain>
    </source>
</reference>
<evidence type="ECO:0000313" key="2">
    <source>
        <dbReference type="Proteomes" id="UP000483379"/>
    </source>
</evidence>
<evidence type="ECO:0000313" key="1">
    <source>
        <dbReference type="EMBL" id="NEV65407.1"/>
    </source>
</evidence>
<organism evidence="1 2">
    <name type="scientific">Thiorhodococcus minor</name>
    <dbReference type="NCBI Taxonomy" id="57489"/>
    <lineage>
        <taxon>Bacteria</taxon>
        <taxon>Pseudomonadati</taxon>
        <taxon>Pseudomonadota</taxon>
        <taxon>Gammaproteobacteria</taxon>
        <taxon>Chromatiales</taxon>
        <taxon>Chromatiaceae</taxon>
        <taxon>Thiorhodococcus</taxon>
    </lineage>
</organism>
<feature type="non-terminal residue" evidence="1">
    <location>
        <position position="1"/>
    </location>
</feature>
<dbReference type="Proteomes" id="UP000483379">
    <property type="component" value="Unassembled WGS sequence"/>
</dbReference>
<proteinExistence type="predicted"/>
<name>A0A6M0K9K4_9GAMM</name>
<accession>A0A6M0K9K4</accession>
<gene>
    <name evidence="1" type="ORF">G3446_26940</name>
</gene>
<feature type="non-terminal residue" evidence="1">
    <location>
        <position position="328"/>
    </location>
</feature>
<dbReference type="RefSeq" id="WP_164456716.1">
    <property type="nucleotide sequence ID" value="NZ_JAAIJQ010000277.1"/>
</dbReference>